<accession>A0ABU6MR79</accession>
<dbReference type="InterPro" id="IPR001845">
    <property type="entry name" value="HTH_ArsR_DNA-bd_dom"/>
</dbReference>
<dbReference type="PANTHER" id="PTHR38600">
    <property type="entry name" value="TRANSCRIPTIONAL REGULATORY PROTEIN"/>
    <property type="match status" value="1"/>
</dbReference>
<gene>
    <name evidence="3" type="ORF">P4T90_22080</name>
</gene>
<keyword evidence="4" id="KW-1185">Reference proteome</keyword>
<name>A0ABU6MR79_9BACI</name>
<dbReference type="InterPro" id="IPR036390">
    <property type="entry name" value="WH_DNA-bd_sf"/>
</dbReference>
<dbReference type="InterPro" id="IPR011991">
    <property type="entry name" value="ArsR-like_HTH"/>
</dbReference>
<feature type="domain" description="HTH arsR-type" evidence="2">
    <location>
        <begin position="10"/>
        <end position="107"/>
    </location>
</feature>
<dbReference type="PROSITE" id="PS50987">
    <property type="entry name" value="HTH_ARSR_2"/>
    <property type="match status" value="1"/>
</dbReference>
<evidence type="ECO:0000256" key="1">
    <source>
        <dbReference type="ARBA" id="ARBA00023125"/>
    </source>
</evidence>
<dbReference type="Gene3D" id="1.10.10.10">
    <property type="entry name" value="Winged helix-like DNA-binding domain superfamily/Winged helix DNA-binding domain"/>
    <property type="match status" value="1"/>
</dbReference>
<comment type="caution">
    <text evidence="3">The sequence shown here is derived from an EMBL/GenBank/DDBJ whole genome shotgun (WGS) entry which is preliminary data.</text>
</comment>
<dbReference type="NCBIfam" id="NF033788">
    <property type="entry name" value="HTH_metalloreg"/>
    <property type="match status" value="1"/>
</dbReference>
<dbReference type="InterPro" id="IPR036388">
    <property type="entry name" value="WH-like_DNA-bd_sf"/>
</dbReference>
<dbReference type="PANTHER" id="PTHR38600:SF2">
    <property type="entry name" value="SLL0088 PROTEIN"/>
    <property type="match status" value="1"/>
</dbReference>
<dbReference type="CDD" id="cd00090">
    <property type="entry name" value="HTH_ARSR"/>
    <property type="match status" value="1"/>
</dbReference>
<organism evidence="3 4">
    <name type="scientific">Heyndrickxia acidicola</name>
    <dbReference type="NCBI Taxonomy" id="209389"/>
    <lineage>
        <taxon>Bacteria</taxon>
        <taxon>Bacillati</taxon>
        <taxon>Bacillota</taxon>
        <taxon>Bacilli</taxon>
        <taxon>Bacillales</taxon>
        <taxon>Bacillaceae</taxon>
        <taxon>Heyndrickxia</taxon>
    </lineage>
</organism>
<evidence type="ECO:0000313" key="3">
    <source>
        <dbReference type="EMBL" id="MED1205727.1"/>
    </source>
</evidence>
<dbReference type="PRINTS" id="PR00778">
    <property type="entry name" value="HTHARSR"/>
</dbReference>
<dbReference type="RefSeq" id="WP_232317542.1">
    <property type="nucleotide sequence ID" value="NZ_JARMAB010000040.1"/>
</dbReference>
<reference evidence="3 4" key="1">
    <citation type="submission" date="2023-03" db="EMBL/GenBank/DDBJ databases">
        <title>Bacillus Genome Sequencing.</title>
        <authorList>
            <person name="Dunlap C."/>
        </authorList>
    </citation>
    <scope>NUCLEOTIDE SEQUENCE [LARGE SCALE GENOMIC DNA]</scope>
    <source>
        <strain evidence="3 4">B-23453</strain>
    </source>
</reference>
<dbReference type="SMART" id="SM00418">
    <property type="entry name" value="HTH_ARSR"/>
    <property type="match status" value="1"/>
</dbReference>
<evidence type="ECO:0000259" key="2">
    <source>
        <dbReference type="PROSITE" id="PS50987"/>
    </source>
</evidence>
<protein>
    <submittedName>
        <fullName evidence="3">Metalloregulator ArsR/SmtB family transcription factor</fullName>
    </submittedName>
</protein>
<dbReference type="SUPFAM" id="SSF46785">
    <property type="entry name" value="Winged helix' DNA-binding domain"/>
    <property type="match status" value="1"/>
</dbReference>
<dbReference type="Proteomes" id="UP001341444">
    <property type="component" value="Unassembled WGS sequence"/>
</dbReference>
<evidence type="ECO:0000313" key="4">
    <source>
        <dbReference type="Proteomes" id="UP001341444"/>
    </source>
</evidence>
<dbReference type="EMBL" id="JARMAB010000040">
    <property type="protein sequence ID" value="MED1205727.1"/>
    <property type="molecule type" value="Genomic_DNA"/>
</dbReference>
<dbReference type="Pfam" id="PF12840">
    <property type="entry name" value="HTH_20"/>
    <property type="match status" value="1"/>
</dbReference>
<proteinExistence type="predicted"/>
<keyword evidence="1" id="KW-0238">DNA-binding</keyword>
<sequence length="120" mass="14103">MKNFQPILKLKMDIPEARHDVFHGIADPTRRRILKMLVDKELPIASIAECLPISRTAVNKHLQVLSDAGLVNRKKAGREMRYTLRPEAFMEVKDWLAFFEQYWDEKLLVLKKYIEVKDGH</sequence>